<gene>
    <name evidence="7" type="ORF">AMATHDRAFT_148094</name>
</gene>
<dbReference type="GO" id="GO:0005634">
    <property type="term" value="C:nucleus"/>
    <property type="evidence" value="ECO:0007669"/>
    <property type="project" value="UniProtKB-SubCell"/>
</dbReference>
<dbReference type="InterPro" id="IPR007023">
    <property type="entry name" value="Ribosom_reg"/>
</dbReference>
<feature type="region of interest" description="Disordered" evidence="6">
    <location>
        <begin position="148"/>
        <end position="307"/>
    </location>
</feature>
<evidence type="ECO:0000256" key="3">
    <source>
        <dbReference type="ARBA" id="ARBA00022517"/>
    </source>
</evidence>
<evidence type="ECO:0000313" key="8">
    <source>
        <dbReference type="Proteomes" id="UP000242287"/>
    </source>
</evidence>
<feature type="compositionally biased region" description="Basic and acidic residues" evidence="6">
    <location>
        <begin position="158"/>
        <end position="182"/>
    </location>
</feature>
<feature type="compositionally biased region" description="Basic and acidic residues" evidence="6">
    <location>
        <begin position="218"/>
        <end position="229"/>
    </location>
</feature>
<proteinExistence type="inferred from homology"/>
<keyword evidence="3 5" id="KW-0690">Ribosome biogenesis</keyword>
<reference evidence="7 8" key="1">
    <citation type="submission" date="2014-02" db="EMBL/GenBank/DDBJ databases">
        <title>Transposable element dynamics among asymbiotic and ectomycorrhizal Amanita fungi.</title>
        <authorList>
            <consortium name="DOE Joint Genome Institute"/>
            <person name="Hess J."/>
            <person name="Skrede I."/>
            <person name="Wolfe B."/>
            <person name="LaButti K."/>
            <person name="Ohm R.A."/>
            <person name="Grigoriev I.V."/>
            <person name="Pringle A."/>
        </authorList>
    </citation>
    <scope>NUCLEOTIDE SEQUENCE [LARGE SCALE GENOMIC DNA]</scope>
    <source>
        <strain evidence="7 8">SKay4041</strain>
    </source>
</reference>
<feature type="region of interest" description="Disordered" evidence="6">
    <location>
        <begin position="75"/>
        <end position="103"/>
    </location>
</feature>
<evidence type="ECO:0000313" key="7">
    <source>
        <dbReference type="EMBL" id="PFH49239.1"/>
    </source>
</evidence>
<protein>
    <recommendedName>
        <fullName evidence="5">Ribosome biogenesis regulatory protein</fullName>
    </recommendedName>
</protein>
<sequence length="307" mass="34910">MDVSNILASHAAKFQTTNVEKDIAIEVDPGYLTTADFNSIDEESYKWNLEEHLQSLARDGTQALINALFSLPTASSPEGPIAQLPPPTTELPRAKPLPKPKPPTKWELFAAAKGIQKKKKEKKEWDEERQEWVDRWGKDGKNKQVEEQWLTEVPHNANIDHDPRKTAREERKARVAKNEKQRLQNLARAAETTPQESRKRDIERTLVQARTSTASMGRFDKQLEGEKKPRGIKRKFNPTETSADDERKASLALLTRMESDDKKMRKESPREGNIVNVRKAVRHASKGEGAIALARKGEDGKKRKGRR</sequence>
<feature type="compositionally biased region" description="Pro residues" evidence="6">
    <location>
        <begin position="83"/>
        <end position="103"/>
    </location>
</feature>
<dbReference type="AlphaFoldDB" id="A0A2A9NF43"/>
<comment type="function">
    <text evidence="5">Involved in ribosomal large subunit assembly.</text>
</comment>
<organism evidence="7 8">
    <name type="scientific">Amanita thiersii Skay4041</name>
    <dbReference type="NCBI Taxonomy" id="703135"/>
    <lineage>
        <taxon>Eukaryota</taxon>
        <taxon>Fungi</taxon>
        <taxon>Dikarya</taxon>
        <taxon>Basidiomycota</taxon>
        <taxon>Agaricomycotina</taxon>
        <taxon>Agaricomycetes</taxon>
        <taxon>Agaricomycetidae</taxon>
        <taxon>Agaricales</taxon>
        <taxon>Pluteineae</taxon>
        <taxon>Amanitaceae</taxon>
        <taxon>Amanita</taxon>
    </lineage>
</organism>
<name>A0A2A9NF43_9AGAR</name>
<dbReference type="STRING" id="703135.A0A2A9NF43"/>
<accession>A0A2A9NF43</accession>
<evidence type="ECO:0000256" key="4">
    <source>
        <dbReference type="ARBA" id="ARBA00023242"/>
    </source>
</evidence>
<dbReference type="EMBL" id="KZ302035">
    <property type="protein sequence ID" value="PFH49239.1"/>
    <property type="molecule type" value="Genomic_DNA"/>
</dbReference>
<evidence type="ECO:0000256" key="2">
    <source>
        <dbReference type="ARBA" id="ARBA00010077"/>
    </source>
</evidence>
<evidence type="ECO:0000256" key="5">
    <source>
        <dbReference type="RuleBase" id="RU364132"/>
    </source>
</evidence>
<keyword evidence="8" id="KW-1185">Reference proteome</keyword>
<dbReference type="Proteomes" id="UP000242287">
    <property type="component" value="Unassembled WGS sequence"/>
</dbReference>
<dbReference type="Pfam" id="PF04939">
    <property type="entry name" value="RRS1"/>
    <property type="match status" value="1"/>
</dbReference>
<feature type="compositionally biased region" description="Basic and acidic residues" evidence="6">
    <location>
        <begin position="257"/>
        <end position="270"/>
    </location>
</feature>
<evidence type="ECO:0000256" key="1">
    <source>
        <dbReference type="ARBA" id="ARBA00004123"/>
    </source>
</evidence>
<dbReference type="OrthoDB" id="28455at2759"/>
<comment type="similarity">
    <text evidence="2 5">Belongs to the RRS1 family.</text>
</comment>
<dbReference type="GO" id="GO:0042254">
    <property type="term" value="P:ribosome biogenesis"/>
    <property type="evidence" value="ECO:0007669"/>
    <property type="project" value="UniProtKB-KW"/>
</dbReference>
<keyword evidence="4 5" id="KW-0539">Nucleus</keyword>
<evidence type="ECO:0000256" key="6">
    <source>
        <dbReference type="SAM" id="MobiDB-lite"/>
    </source>
</evidence>
<comment type="subcellular location">
    <subcellularLocation>
        <location evidence="1 5">Nucleus</location>
    </subcellularLocation>
</comment>